<feature type="domain" description="Transposase IS701-like DDE" evidence="1">
    <location>
        <begin position="9"/>
        <end position="236"/>
    </location>
</feature>
<dbReference type="NCBIfam" id="NF033540">
    <property type="entry name" value="transpos_IS701"/>
    <property type="match status" value="1"/>
</dbReference>
<evidence type="ECO:0000313" key="2">
    <source>
        <dbReference type="EMBL" id="SET51323.1"/>
    </source>
</evidence>
<name>A0A1I0F140_9PROT</name>
<reference evidence="3" key="1">
    <citation type="submission" date="2016-10" db="EMBL/GenBank/DDBJ databases">
        <authorList>
            <person name="Varghese N."/>
            <person name="Submissions S."/>
        </authorList>
    </citation>
    <scope>NUCLEOTIDE SEQUENCE [LARGE SCALE GENOMIC DNA]</scope>
    <source>
        <strain evidence="3">Nm71</strain>
    </source>
</reference>
<accession>A0A1I0F140</accession>
<evidence type="ECO:0000259" key="1">
    <source>
        <dbReference type="Pfam" id="PF13546"/>
    </source>
</evidence>
<gene>
    <name evidence="2" type="ORF">SAMN05216326_1322</name>
</gene>
<dbReference type="InterPro" id="IPR038721">
    <property type="entry name" value="IS701-like_DDE_dom"/>
</dbReference>
<dbReference type="InterPro" id="IPR039365">
    <property type="entry name" value="IS701-like"/>
</dbReference>
<protein>
    <submittedName>
        <fullName evidence="2">SRSO17 transposase</fullName>
    </submittedName>
</protein>
<dbReference type="SUPFAM" id="SSF53098">
    <property type="entry name" value="Ribonuclease H-like"/>
    <property type="match status" value="1"/>
</dbReference>
<dbReference type="PANTHER" id="PTHR33627:SF1">
    <property type="entry name" value="TRANSPOSASE"/>
    <property type="match status" value="1"/>
</dbReference>
<proteinExistence type="predicted"/>
<keyword evidence="3" id="KW-1185">Reference proteome</keyword>
<dbReference type="Proteomes" id="UP000199345">
    <property type="component" value="Unassembled WGS sequence"/>
</dbReference>
<dbReference type="PANTHER" id="PTHR33627">
    <property type="entry name" value="TRANSPOSASE"/>
    <property type="match status" value="1"/>
</dbReference>
<dbReference type="AlphaFoldDB" id="A0A1I0F140"/>
<organism evidence="2 3">
    <name type="scientific">Nitrosomonas marina</name>
    <dbReference type="NCBI Taxonomy" id="917"/>
    <lineage>
        <taxon>Bacteria</taxon>
        <taxon>Pseudomonadati</taxon>
        <taxon>Pseudomonadota</taxon>
        <taxon>Betaproteobacteria</taxon>
        <taxon>Nitrosomonadales</taxon>
        <taxon>Nitrosomonadaceae</taxon>
        <taxon>Nitrosomonas</taxon>
    </lineage>
</organism>
<dbReference type="InterPro" id="IPR012337">
    <property type="entry name" value="RNaseH-like_sf"/>
</dbReference>
<sequence length="355" mass="39391">MLRMGEVNEVNHQAMQHMLTSGAIDWNGFGEQIAYETDALLGCPAAVLIIDESAFAKKGKSSAGVSWQWIGHLGKVDNCQVGVFASLCQNSIASLIDARLYLPEHWVSDSDRCKKAAIPEACQHYQSKCKIALSMIETAKQRGVRFGYVGIDGGYGKDPAFLRGVDKLGCTFVADVHCRQMIYLEDPMPSIPARNGRGRQPKHLKAQSEAIRVDQWASEQPDTVWRRIKLREGEKGMLEAEYLHAFVWVWDRSEKQAHRWHLLARRETGANEISHYCLSNASLETPLQELAQVQAQRFFIEHSFHEAKSECGMARLSSTPVGCMASSHGAGHVGNAVLGQAKDAWAQAMADVILQ</sequence>
<dbReference type="Pfam" id="PF13546">
    <property type="entry name" value="DDE_5"/>
    <property type="match status" value="1"/>
</dbReference>
<evidence type="ECO:0000313" key="3">
    <source>
        <dbReference type="Proteomes" id="UP000199345"/>
    </source>
</evidence>
<dbReference type="EMBL" id="FOIA01000032">
    <property type="protein sequence ID" value="SET51323.1"/>
    <property type="molecule type" value="Genomic_DNA"/>
</dbReference>